<feature type="domain" description="Calponin-homology (CH)" evidence="2">
    <location>
        <begin position="437"/>
        <end position="541"/>
    </location>
</feature>
<evidence type="ECO:0000313" key="5">
    <source>
        <dbReference type="Proteomes" id="UP001146793"/>
    </source>
</evidence>
<feature type="region of interest" description="Disordered" evidence="1">
    <location>
        <begin position="78"/>
        <end position="150"/>
    </location>
</feature>
<feature type="compositionally biased region" description="Low complexity" evidence="1">
    <location>
        <begin position="86"/>
        <end position="129"/>
    </location>
</feature>
<dbReference type="InterPro" id="IPR001715">
    <property type="entry name" value="CH_dom"/>
</dbReference>
<sequence>MDLLANDEKSLSEIMFKIRLVSGLDIQYIDVNAKVTELKQKYLFNTRFKIHFEKKDVIDLRIERIHIDTLKTKKIQRNEIKEKSGSSNNVLNNNNNNRDNNNNDNDNNNNNNNDSSTNNNGKTNSNHSTNESEFNNNYKGDTVNNKKNNNTSTAFGYLNKNKKNMNEQFMLKIYFEDCTFRLFKINKNYDAFECNNIICQRLGINRHISAYGLFLRKEITNGQIKYRVLENNENIFQLINSFYYNPDNSKLIFRSNGLSAPKKPWKSKYNETITNNTNNSKKAMSSSQYPFYGDIEGVVEKLEGGVWKAMYLIIQESRGFFYPDPEIQPIPDIIQTFDLLNAKVKKLSLPKNLTNGRKFLFSVELITSDSHLNGEKKNEGGNEKVLLIFNAFQKKNLGKWIKIIKDCSIKIKGKKNRKETFDIQLAAYHRNLQTTIITRIKSYCQWINWKLDDQFAVRKFQRDLIDGTIFAKIIEKIIDEQAIGIKKRPTTDEHRLYNLKIIFQLLADRGVNLPFASVNNVLEGHLWVLMEICWQLIYNLERPTLSRKQLLEWVNGFLKNFDRVPIIDNFLSLADGFGFNCILWSLNNSLEKPEQIHHLESRQQLKIAFKNAKNAFNVPLILDHFDKLDERSIMMFLLVLKRQYEKK</sequence>
<dbReference type="Gene3D" id="1.10.418.10">
    <property type="entry name" value="Calponin-like domain"/>
    <property type="match status" value="2"/>
</dbReference>
<dbReference type="EMBL" id="JANTQA010000060">
    <property type="protein sequence ID" value="KAJ3428233.1"/>
    <property type="molecule type" value="Genomic_DNA"/>
</dbReference>
<dbReference type="PROSITE" id="PS50021">
    <property type="entry name" value="CH"/>
    <property type="match status" value="1"/>
</dbReference>
<protein>
    <submittedName>
        <fullName evidence="4">Spectrin beta chain</fullName>
    </submittedName>
</protein>
<dbReference type="InterPro" id="IPR036872">
    <property type="entry name" value="CH_dom_sf"/>
</dbReference>
<comment type="caution">
    <text evidence="4">The sequence shown here is derived from an EMBL/GenBank/DDBJ whole genome shotgun (WGS) entry which is preliminary data.</text>
</comment>
<dbReference type="InterPro" id="IPR000159">
    <property type="entry name" value="RA_dom"/>
</dbReference>
<gene>
    <name evidence="4" type="ORF">M0812_25865</name>
</gene>
<dbReference type="Proteomes" id="UP001146793">
    <property type="component" value="Unassembled WGS sequence"/>
</dbReference>
<feature type="domain" description="Ras-associating" evidence="3">
    <location>
        <begin position="167"/>
        <end position="258"/>
    </location>
</feature>
<proteinExistence type="predicted"/>
<dbReference type="PROSITE" id="PS50200">
    <property type="entry name" value="RA"/>
    <property type="match status" value="1"/>
</dbReference>
<dbReference type="SUPFAM" id="SSF47576">
    <property type="entry name" value="Calponin-homology domain, CH-domain"/>
    <property type="match status" value="1"/>
</dbReference>
<dbReference type="AlphaFoldDB" id="A0AAV7YEK7"/>
<evidence type="ECO:0000259" key="3">
    <source>
        <dbReference type="PROSITE" id="PS50200"/>
    </source>
</evidence>
<dbReference type="GO" id="GO:0007165">
    <property type="term" value="P:signal transduction"/>
    <property type="evidence" value="ECO:0007669"/>
    <property type="project" value="InterPro"/>
</dbReference>
<evidence type="ECO:0000256" key="1">
    <source>
        <dbReference type="SAM" id="MobiDB-lite"/>
    </source>
</evidence>
<reference evidence="4" key="1">
    <citation type="submission" date="2022-08" db="EMBL/GenBank/DDBJ databases">
        <title>Novel sulphate-reducing endosymbionts in the free-living metamonad Anaeramoeba.</title>
        <authorList>
            <person name="Jerlstrom-Hultqvist J."/>
            <person name="Cepicka I."/>
            <person name="Gallot-Lavallee L."/>
            <person name="Salas-Leiva D."/>
            <person name="Curtis B.A."/>
            <person name="Zahonova K."/>
            <person name="Pipaliya S."/>
            <person name="Dacks J."/>
            <person name="Roger A.J."/>
        </authorList>
    </citation>
    <scope>NUCLEOTIDE SEQUENCE</scope>
    <source>
        <strain evidence="4">Busselton2</strain>
    </source>
</reference>
<name>A0AAV7YEK7_9EUKA</name>
<dbReference type="Pfam" id="PF00307">
    <property type="entry name" value="CH"/>
    <property type="match status" value="2"/>
</dbReference>
<evidence type="ECO:0000259" key="2">
    <source>
        <dbReference type="PROSITE" id="PS50021"/>
    </source>
</evidence>
<evidence type="ECO:0000313" key="4">
    <source>
        <dbReference type="EMBL" id="KAJ3428233.1"/>
    </source>
</evidence>
<feature type="compositionally biased region" description="Polar residues" evidence="1">
    <location>
        <begin position="131"/>
        <end position="143"/>
    </location>
</feature>
<accession>A0AAV7YEK7</accession>
<organism evidence="4 5">
    <name type="scientific">Anaeramoeba flamelloides</name>
    <dbReference type="NCBI Taxonomy" id="1746091"/>
    <lineage>
        <taxon>Eukaryota</taxon>
        <taxon>Metamonada</taxon>
        <taxon>Anaeramoebidae</taxon>
        <taxon>Anaeramoeba</taxon>
    </lineage>
</organism>